<reference evidence="11" key="1">
    <citation type="submission" date="2020-10" db="EMBL/GenBank/DDBJ databases">
        <authorList>
            <person name="Gilroy R."/>
        </authorList>
    </citation>
    <scope>NUCLEOTIDE SEQUENCE</scope>
    <source>
        <strain evidence="11">ChiSxjej2B14-6234</strain>
    </source>
</reference>
<dbReference type="PROSITE" id="PS50893">
    <property type="entry name" value="ABC_TRANSPORTER_2"/>
    <property type="match status" value="1"/>
</dbReference>
<evidence type="ECO:0000256" key="8">
    <source>
        <dbReference type="SAM" id="Phobius"/>
    </source>
</evidence>
<accession>A0A9D0Z7Y3</accession>
<keyword evidence="2" id="KW-0813">Transport</keyword>
<name>A0A9D0Z7Y3_9FIRM</name>
<evidence type="ECO:0000256" key="5">
    <source>
        <dbReference type="ARBA" id="ARBA00022840"/>
    </source>
</evidence>
<feature type="transmembrane region" description="Helical" evidence="8">
    <location>
        <begin position="31"/>
        <end position="51"/>
    </location>
</feature>
<dbReference type="InterPro" id="IPR011527">
    <property type="entry name" value="ABC1_TM_dom"/>
</dbReference>
<sequence>MAQAERNADAPRSTRGNLRAFARYYRPHLRLFLLDMACALIVALVDLMFPVVTRTVLDTYLPAQMYGAFFGIIALMGAAYLLRCAMQWVITYLGHMMGVLMEADMRRDIFAQLQRLSFSYYDRNRTGRLMSRVTNDLFEITELAHHGPEDLFISAVTLIGAFAVLFSMQWRLALVLLVMVPALLCFAVSQRRRMSASSRQVKERMAGINADIESSISGVRVAKAFTNEGYEIEKFRQGNERFKGAKRGFYSAMAVFHSGMELLLNFMGLLVLLFGGLLIMGGGLTLPELVTFNLYIATIQSPIRRLAQFVEQFNTGMAGFHRFQEVMKETPDIQDAPDAVPLSDVKGDVQFEDVTFAYEEGRSVLSHVNLHIRAGEMLALVGPSGGGKTTLCQLLPRFYDVREGVIRLDGQDIRRIRLADLRGSIGIVQQDVFLFAGTVMENIRYGRPDATEDEVVRAAKLAEIHEDILQMPEGYQTMVGERGILLSGGQKQRVSIARIFLKNPPILILDEATSALDTATEVRIQRALGRLAQGRTTLVIAHRLSTIRGADEIVVIDEHGIEEQGTHEELMRRGGAYRALYEAQFGQDEPMRRDGDAKGGAPA</sequence>
<dbReference type="SMART" id="SM00382">
    <property type="entry name" value="AAA"/>
    <property type="match status" value="1"/>
</dbReference>
<dbReference type="GO" id="GO:0016887">
    <property type="term" value="F:ATP hydrolysis activity"/>
    <property type="evidence" value="ECO:0007669"/>
    <property type="project" value="InterPro"/>
</dbReference>
<organism evidence="11 12">
    <name type="scientific">Candidatus Onthenecus intestinigallinarum</name>
    <dbReference type="NCBI Taxonomy" id="2840875"/>
    <lineage>
        <taxon>Bacteria</taxon>
        <taxon>Bacillati</taxon>
        <taxon>Bacillota</taxon>
        <taxon>Clostridia</taxon>
        <taxon>Eubacteriales</taxon>
        <taxon>Candidatus Onthenecus</taxon>
    </lineage>
</organism>
<keyword evidence="3 8" id="KW-0812">Transmembrane</keyword>
<keyword evidence="5 11" id="KW-0067">ATP-binding</keyword>
<dbReference type="InterPro" id="IPR027417">
    <property type="entry name" value="P-loop_NTPase"/>
</dbReference>
<proteinExistence type="predicted"/>
<dbReference type="Pfam" id="PF00664">
    <property type="entry name" value="ABC_membrane"/>
    <property type="match status" value="1"/>
</dbReference>
<keyword evidence="4" id="KW-0547">Nucleotide-binding</keyword>
<dbReference type="SUPFAM" id="SSF52540">
    <property type="entry name" value="P-loop containing nucleoside triphosphate hydrolases"/>
    <property type="match status" value="1"/>
</dbReference>
<dbReference type="PROSITE" id="PS50929">
    <property type="entry name" value="ABC_TM1F"/>
    <property type="match status" value="1"/>
</dbReference>
<evidence type="ECO:0000313" key="12">
    <source>
        <dbReference type="Proteomes" id="UP000886887"/>
    </source>
</evidence>
<dbReference type="GO" id="GO:0005886">
    <property type="term" value="C:plasma membrane"/>
    <property type="evidence" value="ECO:0007669"/>
    <property type="project" value="UniProtKB-SubCell"/>
</dbReference>
<dbReference type="FunFam" id="3.40.50.300:FF:000287">
    <property type="entry name" value="Multidrug ABC transporter ATP-binding protein"/>
    <property type="match status" value="1"/>
</dbReference>
<dbReference type="Proteomes" id="UP000886887">
    <property type="component" value="Unassembled WGS sequence"/>
</dbReference>
<keyword evidence="7 8" id="KW-0472">Membrane</keyword>
<feature type="transmembrane region" description="Helical" evidence="8">
    <location>
        <begin position="150"/>
        <end position="166"/>
    </location>
</feature>
<dbReference type="InterPro" id="IPR003439">
    <property type="entry name" value="ABC_transporter-like_ATP-bd"/>
</dbReference>
<dbReference type="CDD" id="cd18549">
    <property type="entry name" value="ABC_6TM_YwjA_like"/>
    <property type="match status" value="1"/>
</dbReference>
<feature type="transmembrane region" description="Helical" evidence="8">
    <location>
        <begin position="262"/>
        <end position="284"/>
    </location>
</feature>
<dbReference type="InterPro" id="IPR039421">
    <property type="entry name" value="Type_1_exporter"/>
</dbReference>
<dbReference type="Pfam" id="PF00005">
    <property type="entry name" value="ABC_tran"/>
    <property type="match status" value="1"/>
</dbReference>
<dbReference type="EMBL" id="DVFJ01000005">
    <property type="protein sequence ID" value="HIQ70829.1"/>
    <property type="molecule type" value="Genomic_DNA"/>
</dbReference>
<dbReference type="GO" id="GO:0015421">
    <property type="term" value="F:ABC-type oligopeptide transporter activity"/>
    <property type="evidence" value="ECO:0007669"/>
    <property type="project" value="TreeGrafter"/>
</dbReference>
<evidence type="ECO:0000256" key="6">
    <source>
        <dbReference type="ARBA" id="ARBA00022989"/>
    </source>
</evidence>
<dbReference type="GO" id="GO:0005524">
    <property type="term" value="F:ATP binding"/>
    <property type="evidence" value="ECO:0007669"/>
    <property type="project" value="UniProtKB-KW"/>
</dbReference>
<dbReference type="InterPro" id="IPR003593">
    <property type="entry name" value="AAA+_ATPase"/>
</dbReference>
<dbReference type="Gene3D" id="1.20.1560.10">
    <property type="entry name" value="ABC transporter type 1, transmembrane domain"/>
    <property type="match status" value="1"/>
</dbReference>
<feature type="domain" description="ABC transporter" evidence="9">
    <location>
        <begin position="349"/>
        <end position="583"/>
    </location>
</feature>
<evidence type="ECO:0000256" key="7">
    <source>
        <dbReference type="ARBA" id="ARBA00023136"/>
    </source>
</evidence>
<dbReference type="InterPro" id="IPR036640">
    <property type="entry name" value="ABC1_TM_sf"/>
</dbReference>
<evidence type="ECO:0000256" key="2">
    <source>
        <dbReference type="ARBA" id="ARBA00022448"/>
    </source>
</evidence>
<dbReference type="PANTHER" id="PTHR43394:SF1">
    <property type="entry name" value="ATP-BINDING CASSETTE SUB-FAMILY B MEMBER 10, MITOCHONDRIAL"/>
    <property type="match status" value="1"/>
</dbReference>
<feature type="transmembrane region" description="Helical" evidence="8">
    <location>
        <begin position="172"/>
        <end position="189"/>
    </location>
</feature>
<evidence type="ECO:0000259" key="10">
    <source>
        <dbReference type="PROSITE" id="PS50929"/>
    </source>
</evidence>
<gene>
    <name evidence="11" type="ORF">IAB73_01265</name>
</gene>
<dbReference type="SUPFAM" id="SSF90123">
    <property type="entry name" value="ABC transporter transmembrane region"/>
    <property type="match status" value="1"/>
</dbReference>
<dbReference type="PROSITE" id="PS00211">
    <property type="entry name" value="ABC_TRANSPORTER_1"/>
    <property type="match status" value="1"/>
</dbReference>
<feature type="domain" description="ABC transmembrane type-1" evidence="10">
    <location>
        <begin position="33"/>
        <end position="315"/>
    </location>
</feature>
<evidence type="ECO:0000313" key="11">
    <source>
        <dbReference type="EMBL" id="HIQ70829.1"/>
    </source>
</evidence>
<comment type="subcellular location">
    <subcellularLocation>
        <location evidence="1">Cell membrane</location>
        <topology evidence="1">Multi-pass membrane protein</topology>
    </subcellularLocation>
</comment>
<evidence type="ECO:0000259" key="9">
    <source>
        <dbReference type="PROSITE" id="PS50893"/>
    </source>
</evidence>
<evidence type="ECO:0000256" key="1">
    <source>
        <dbReference type="ARBA" id="ARBA00004651"/>
    </source>
</evidence>
<evidence type="ECO:0000256" key="4">
    <source>
        <dbReference type="ARBA" id="ARBA00022741"/>
    </source>
</evidence>
<feature type="transmembrane region" description="Helical" evidence="8">
    <location>
        <begin position="63"/>
        <end position="82"/>
    </location>
</feature>
<dbReference type="PANTHER" id="PTHR43394">
    <property type="entry name" value="ATP-DEPENDENT PERMEASE MDL1, MITOCHONDRIAL"/>
    <property type="match status" value="1"/>
</dbReference>
<dbReference type="InterPro" id="IPR017871">
    <property type="entry name" value="ABC_transporter-like_CS"/>
</dbReference>
<dbReference type="AlphaFoldDB" id="A0A9D0Z7Y3"/>
<evidence type="ECO:0000256" key="3">
    <source>
        <dbReference type="ARBA" id="ARBA00022692"/>
    </source>
</evidence>
<protein>
    <submittedName>
        <fullName evidence="11">ABC transporter ATP-binding protein</fullName>
    </submittedName>
</protein>
<dbReference type="Gene3D" id="3.40.50.300">
    <property type="entry name" value="P-loop containing nucleotide triphosphate hydrolases"/>
    <property type="match status" value="1"/>
</dbReference>
<keyword evidence="6 8" id="KW-1133">Transmembrane helix</keyword>
<reference evidence="11" key="2">
    <citation type="journal article" date="2021" name="PeerJ">
        <title>Extensive microbial diversity within the chicken gut microbiome revealed by metagenomics and culture.</title>
        <authorList>
            <person name="Gilroy R."/>
            <person name="Ravi A."/>
            <person name="Getino M."/>
            <person name="Pursley I."/>
            <person name="Horton D.L."/>
            <person name="Alikhan N.F."/>
            <person name="Baker D."/>
            <person name="Gharbi K."/>
            <person name="Hall N."/>
            <person name="Watson M."/>
            <person name="Adriaenssens E.M."/>
            <person name="Foster-Nyarko E."/>
            <person name="Jarju S."/>
            <person name="Secka A."/>
            <person name="Antonio M."/>
            <person name="Oren A."/>
            <person name="Chaudhuri R.R."/>
            <person name="La Ragione R."/>
            <person name="Hildebrand F."/>
            <person name="Pallen M.J."/>
        </authorList>
    </citation>
    <scope>NUCLEOTIDE SEQUENCE</scope>
    <source>
        <strain evidence="11">ChiSxjej2B14-6234</strain>
    </source>
</reference>
<comment type="caution">
    <text evidence="11">The sequence shown here is derived from an EMBL/GenBank/DDBJ whole genome shotgun (WGS) entry which is preliminary data.</text>
</comment>